<keyword evidence="2" id="KW-1185">Reference proteome</keyword>
<gene>
    <name evidence="1" type="ORF">SMAX5B_010589</name>
</gene>
<evidence type="ECO:0000313" key="2">
    <source>
        <dbReference type="Proteomes" id="UP000246464"/>
    </source>
</evidence>
<reference evidence="1 2" key="1">
    <citation type="submission" date="2017-12" db="EMBL/GenBank/DDBJ databases">
        <title>Integrating genomic resources of turbot (Scophthalmus maximus) in depth evaluation of genetic and physical mapping variation across individuals.</title>
        <authorList>
            <person name="Martinez P."/>
        </authorList>
    </citation>
    <scope>NUCLEOTIDE SEQUENCE [LARGE SCALE GENOMIC DNA]</scope>
</reference>
<organism evidence="1 2">
    <name type="scientific">Scophthalmus maximus</name>
    <name type="common">Turbot</name>
    <name type="synonym">Psetta maxima</name>
    <dbReference type="NCBI Taxonomy" id="52904"/>
    <lineage>
        <taxon>Eukaryota</taxon>
        <taxon>Metazoa</taxon>
        <taxon>Chordata</taxon>
        <taxon>Craniata</taxon>
        <taxon>Vertebrata</taxon>
        <taxon>Euteleostomi</taxon>
        <taxon>Actinopterygii</taxon>
        <taxon>Neopterygii</taxon>
        <taxon>Teleostei</taxon>
        <taxon>Neoteleostei</taxon>
        <taxon>Acanthomorphata</taxon>
        <taxon>Carangaria</taxon>
        <taxon>Pleuronectiformes</taxon>
        <taxon>Pleuronectoidei</taxon>
        <taxon>Scophthalmidae</taxon>
        <taxon>Scophthalmus</taxon>
    </lineage>
</organism>
<dbReference type="AlphaFoldDB" id="A0A2U9B305"/>
<proteinExistence type="predicted"/>
<accession>A0A2U9B305</accession>
<evidence type="ECO:0000313" key="1">
    <source>
        <dbReference type="EMBL" id="AWO98205.1"/>
    </source>
</evidence>
<dbReference type="EMBL" id="CP026244">
    <property type="protein sequence ID" value="AWO98205.1"/>
    <property type="molecule type" value="Genomic_DNA"/>
</dbReference>
<name>A0A2U9B305_SCOMX</name>
<protein>
    <submittedName>
        <fullName evidence="1">Uncharacterized protein</fullName>
    </submittedName>
</protein>
<dbReference type="Proteomes" id="UP000246464">
    <property type="component" value="Chromosome 2"/>
</dbReference>
<sequence length="117" mass="12862">MIAIKPRWVKSTAMSGPAAVGETSVTQNQGFILMNLSAKAVSSRVNIIGHGLHGAEQSFIRLARRRNAHLFYSAAVVRALRPGLFWNSPPTLSRCRIGPDERPHLLLVGCVCRTRFP</sequence>